<dbReference type="Gene3D" id="2.40.128.330">
    <property type="match status" value="1"/>
</dbReference>
<dbReference type="Proteomes" id="UP000836841">
    <property type="component" value="Chromosome 5"/>
</dbReference>
<reference evidence="2 3" key="1">
    <citation type="submission" date="2022-03" db="EMBL/GenBank/DDBJ databases">
        <authorList>
            <person name="Nunn A."/>
            <person name="Chopra R."/>
            <person name="Nunn A."/>
            <person name="Contreras Garrido A."/>
        </authorList>
    </citation>
    <scope>NUCLEOTIDE SEQUENCE [LARGE SCALE GENOMIC DNA]</scope>
</reference>
<sequence>MRCVEKLTKNNHNMETLHSMASMASLKNISHHLLLTVLEVCPKCDEVMMIPPCSRGSCNQRQTSERKCKGCRFCFPRCVCALGQILGFKKQRSVAMFYDLSVGLCFPSASSAINLISQVATAGDMRLQTLMLRLSLCLNAKLVTVGQRTVSGGSIGAVVTVKRKTPQSSRSWISIDATRQKTVLDVDKYTIMHHVQVHARDLRTLDPNLLYSSPILDRERAIVLSLANPKVKAFNMKAGAQKLTSGGEISKAA</sequence>
<proteinExistence type="inferred from homology"/>
<feature type="non-terminal residue" evidence="2">
    <location>
        <position position="253"/>
    </location>
</feature>
<gene>
    <name evidence="2" type="ORF">TAV2_LOCUS17777</name>
</gene>
<name>A0AAU9SFM6_THLAR</name>
<organism evidence="2 3">
    <name type="scientific">Thlaspi arvense</name>
    <name type="common">Field penny-cress</name>
    <dbReference type="NCBI Taxonomy" id="13288"/>
    <lineage>
        <taxon>Eukaryota</taxon>
        <taxon>Viridiplantae</taxon>
        <taxon>Streptophyta</taxon>
        <taxon>Embryophyta</taxon>
        <taxon>Tracheophyta</taxon>
        <taxon>Spermatophyta</taxon>
        <taxon>Magnoliopsida</taxon>
        <taxon>eudicotyledons</taxon>
        <taxon>Gunneridae</taxon>
        <taxon>Pentapetalae</taxon>
        <taxon>rosids</taxon>
        <taxon>malvids</taxon>
        <taxon>Brassicales</taxon>
        <taxon>Brassicaceae</taxon>
        <taxon>Thlaspideae</taxon>
        <taxon>Thlaspi</taxon>
    </lineage>
</organism>
<dbReference type="GO" id="GO:0015095">
    <property type="term" value="F:magnesium ion transmembrane transporter activity"/>
    <property type="evidence" value="ECO:0007669"/>
    <property type="project" value="TreeGrafter"/>
</dbReference>
<keyword evidence="3" id="KW-1185">Reference proteome</keyword>
<protein>
    <submittedName>
        <fullName evidence="2">Uncharacterized protein</fullName>
    </submittedName>
</protein>
<dbReference type="PANTHER" id="PTHR13890:SF38">
    <property type="entry name" value="MAGNESIUM TRANSPORTER MRS2-7-RELATED"/>
    <property type="match status" value="1"/>
</dbReference>
<evidence type="ECO:0000313" key="3">
    <source>
        <dbReference type="Proteomes" id="UP000836841"/>
    </source>
</evidence>
<evidence type="ECO:0000313" key="2">
    <source>
        <dbReference type="EMBL" id="CAH2065178.1"/>
    </source>
</evidence>
<evidence type="ECO:0000256" key="1">
    <source>
        <dbReference type="ARBA" id="ARBA00007535"/>
    </source>
</evidence>
<accession>A0AAU9SFM6</accession>
<dbReference type="AlphaFoldDB" id="A0AAU9SFM6"/>
<dbReference type="InterPro" id="IPR039204">
    <property type="entry name" value="MRS2-like"/>
</dbReference>
<dbReference type="EMBL" id="OU466861">
    <property type="protein sequence ID" value="CAH2065178.1"/>
    <property type="molecule type" value="Genomic_DNA"/>
</dbReference>
<dbReference type="PANTHER" id="PTHR13890">
    <property type="entry name" value="RNA SPLICING PROTEIN MRS2, MITOCHONDRIAL"/>
    <property type="match status" value="1"/>
</dbReference>
<comment type="similarity">
    <text evidence="1">Belongs to the CorA metal ion transporter (MIT) (TC 1.A.35.5) family.</text>
</comment>